<proteinExistence type="predicted"/>
<dbReference type="Proteomes" id="UP000317494">
    <property type="component" value="Unassembled WGS sequence"/>
</dbReference>
<evidence type="ECO:0000313" key="4">
    <source>
        <dbReference type="Proteomes" id="UP000320475"/>
    </source>
</evidence>
<keyword evidence="3" id="KW-1185">Reference proteome</keyword>
<sequence length="79" mass="9311">MDPIKKGPNEEQSDYEERIQNMFKIQDEEIGELKQENEKLKQELFQKLQFNKSTGSGQETKKPINSYVEMRGLFGIDEK</sequence>
<dbReference type="Proteomes" id="UP000320475">
    <property type="component" value="Unassembled WGS sequence"/>
</dbReference>
<dbReference type="EMBL" id="QEAM01001005">
    <property type="protein sequence ID" value="TPX32008.1"/>
    <property type="molecule type" value="Genomic_DNA"/>
</dbReference>
<dbReference type="AlphaFoldDB" id="A0A507BY02"/>
<protein>
    <submittedName>
        <fullName evidence="1">Uncharacterized protein</fullName>
    </submittedName>
</protein>
<dbReference type="EMBL" id="QEAN01000321">
    <property type="protein sequence ID" value="TPX40219.1"/>
    <property type="molecule type" value="Genomic_DNA"/>
</dbReference>
<evidence type="ECO:0000313" key="1">
    <source>
        <dbReference type="EMBL" id="TPX32008.1"/>
    </source>
</evidence>
<reference evidence="3 4" key="1">
    <citation type="journal article" date="2019" name="Sci. Rep.">
        <title>Comparative genomics of chytrid fungi reveal insights into the obligate biotrophic and pathogenic lifestyle of Synchytrium endobioticum.</title>
        <authorList>
            <person name="van de Vossenberg B.T.L.H."/>
            <person name="Warris S."/>
            <person name="Nguyen H.D.T."/>
            <person name="van Gent-Pelzer M.P.E."/>
            <person name="Joly D.L."/>
            <person name="van de Geest H.C."/>
            <person name="Bonants P.J.M."/>
            <person name="Smith D.S."/>
            <person name="Levesque C.A."/>
            <person name="van der Lee T.A.J."/>
        </authorList>
    </citation>
    <scope>NUCLEOTIDE SEQUENCE [LARGE SCALE GENOMIC DNA]</scope>
    <source>
        <strain evidence="1 4">LEV6574</strain>
        <strain evidence="2 3">MB42</strain>
    </source>
</reference>
<evidence type="ECO:0000313" key="3">
    <source>
        <dbReference type="Proteomes" id="UP000317494"/>
    </source>
</evidence>
<gene>
    <name evidence="1" type="ORF">SeLEV6574_g08495</name>
    <name evidence="2" type="ORF">SeMB42_g06077</name>
</gene>
<name>A0A507BY02_9FUNG</name>
<comment type="caution">
    <text evidence="1">The sequence shown here is derived from an EMBL/GenBank/DDBJ whole genome shotgun (WGS) entry which is preliminary data.</text>
</comment>
<dbReference type="VEuPathDB" id="FungiDB:SeMB42_g06077"/>
<evidence type="ECO:0000313" key="2">
    <source>
        <dbReference type="EMBL" id="TPX40219.1"/>
    </source>
</evidence>
<organism evidence="1 4">
    <name type="scientific">Synchytrium endobioticum</name>
    <dbReference type="NCBI Taxonomy" id="286115"/>
    <lineage>
        <taxon>Eukaryota</taxon>
        <taxon>Fungi</taxon>
        <taxon>Fungi incertae sedis</taxon>
        <taxon>Chytridiomycota</taxon>
        <taxon>Chytridiomycota incertae sedis</taxon>
        <taxon>Chytridiomycetes</taxon>
        <taxon>Synchytriales</taxon>
        <taxon>Synchytriaceae</taxon>
        <taxon>Synchytrium</taxon>
    </lineage>
</organism>
<accession>A0A507BY02</accession>